<proteinExistence type="predicted"/>
<feature type="transmembrane region" description="Helical" evidence="1">
    <location>
        <begin position="35"/>
        <end position="61"/>
    </location>
</feature>
<feature type="transmembrane region" description="Helical" evidence="1">
    <location>
        <begin position="103"/>
        <end position="120"/>
    </location>
</feature>
<organism evidence="2">
    <name type="scientific">viral metagenome</name>
    <dbReference type="NCBI Taxonomy" id="1070528"/>
    <lineage>
        <taxon>unclassified sequences</taxon>
        <taxon>metagenomes</taxon>
        <taxon>organismal metagenomes</taxon>
    </lineage>
</organism>
<evidence type="ECO:0000256" key="1">
    <source>
        <dbReference type="SAM" id="Phobius"/>
    </source>
</evidence>
<protein>
    <submittedName>
        <fullName evidence="2">Uncharacterized protein</fullName>
    </submittedName>
</protein>
<feature type="transmembrane region" description="Helical" evidence="1">
    <location>
        <begin position="9"/>
        <end position="29"/>
    </location>
</feature>
<dbReference type="PROSITE" id="PS51257">
    <property type="entry name" value="PROKAR_LIPOPROTEIN"/>
    <property type="match status" value="1"/>
</dbReference>
<dbReference type="AlphaFoldDB" id="A0A6C0EQJ7"/>
<reference evidence="2" key="1">
    <citation type="journal article" date="2020" name="Nature">
        <title>Giant virus diversity and host interactions through global metagenomics.</title>
        <authorList>
            <person name="Schulz F."/>
            <person name="Roux S."/>
            <person name="Paez-Espino D."/>
            <person name="Jungbluth S."/>
            <person name="Walsh D.A."/>
            <person name="Denef V.J."/>
            <person name="McMahon K.D."/>
            <person name="Konstantinidis K.T."/>
            <person name="Eloe-Fadrosh E.A."/>
            <person name="Kyrpides N.C."/>
            <person name="Woyke T."/>
        </authorList>
    </citation>
    <scope>NUCLEOTIDE SEQUENCE</scope>
    <source>
        <strain evidence="2">GVMAG-M-3300009151-35</strain>
    </source>
</reference>
<name>A0A6C0EQJ7_9ZZZZ</name>
<accession>A0A6C0EQJ7</accession>
<keyword evidence="1" id="KW-1133">Transmembrane helix</keyword>
<evidence type="ECO:0000313" key="2">
    <source>
        <dbReference type="EMBL" id="QHT30609.1"/>
    </source>
</evidence>
<sequence length="291" mass="34541">MSDPLKEPIFIMHNIFIGCVSYIVAYKLYYFNSLWLYLFGCSKLNFLANISILSPALYWFFYILYKISKFISLILIVVLFWIFSFWMIILIFVPYVVIFPIPIFPFIFILPLKPLMLLLIPPFKTLTDLGTLPLIYRISSRMINGEIFYNFIDYFLFPVGNDISNYLYYNVNQIVREVSGYDISDYYIPEPNENINDEFKNKDDDYMKDLETNDNPDDINKYNEYKNDPVIKEGMKKIEEETNICVNVRQKFKPYNSSYTSDIQIDADNSFSPYNECYINAIKSYLKTSIR</sequence>
<keyword evidence="1" id="KW-0472">Membrane</keyword>
<dbReference type="EMBL" id="MN738903">
    <property type="protein sequence ID" value="QHT30609.1"/>
    <property type="molecule type" value="Genomic_DNA"/>
</dbReference>
<feature type="transmembrane region" description="Helical" evidence="1">
    <location>
        <begin position="73"/>
        <end position="97"/>
    </location>
</feature>
<keyword evidence="1" id="KW-0812">Transmembrane</keyword>